<dbReference type="FunFam" id="3.40.50.720:FF:000203">
    <property type="entry name" value="D-3-phosphoglycerate dehydrogenase (SerA)"/>
    <property type="match status" value="1"/>
</dbReference>
<dbReference type="AlphaFoldDB" id="A0A645CKM0"/>
<dbReference type="EMBL" id="VSSQ01027964">
    <property type="protein sequence ID" value="MPM77479.1"/>
    <property type="molecule type" value="Genomic_DNA"/>
</dbReference>
<dbReference type="Pfam" id="PF02826">
    <property type="entry name" value="2-Hacid_dh_C"/>
    <property type="match status" value="1"/>
</dbReference>
<feature type="domain" description="D-isomer specific 2-hydroxyacid dehydrogenase catalytic" evidence="4">
    <location>
        <begin position="22"/>
        <end position="315"/>
    </location>
</feature>
<dbReference type="InterPro" id="IPR050418">
    <property type="entry name" value="D-iso_2-hydroxyacid_DH_PdxB"/>
</dbReference>
<evidence type="ECO:0000259" key="4">
    <source>
        <dbReference type="Pfam" id="PF00389"/>
    </source>
</evidence>
<dbReference type="Pfam" id="PF00389">
    <property type="entry name" value="2-Hacid_dh"/>
    <property type="match status" value="1"/>
</dbReference>
<dbReference type="InterPro" id="IPR036291">
    <property type="entry name" value="NAD(P)-bd_dom_sf"/>
</dbReference>
<dbReference type="PROSITE" id="PS00670">
    <property type="entry name" value="D_2_HYDROXYACID_DH_2"/>
    <property type="match status" value="1"/>
</dbReference>
<dbReference type="EC" id="1.1.1.29" evidence="6"/>
<dbReference type="PANTHER" id="PTHR43761">
    <property type="entry name" value="D-ISOMER SPECIFIC 2-HYDROXYACID DEHYDROGENASE FAMILY PROTEIN (AFU_ORTHOLOGUE AFUA_1G13630)"/>
    <property type="match status" value="1"/>
</dbReference>
<dbReference type="InterPro" id="IPR029752">
    <property type="entry name" value="D-isomer_DH_CS1"/>
</dbReference>
<gene>
    <name evidence="6" type="primary">hprA_15</name>
    <name evidence="6" type="ORF">SDC9_124482</name>
</gene>
<dbReference type="CDD" id="cd12162">
    <property type="entry name" value="2-Hacid_dh_4"/>
    <property type="match status" value="1"/>
</dbReference>
<proteinExistence type="inferred from homology"/>
<comment type="similarity">
    <text evidence="1">Belongs to the D-isomer specific 2-hydroxyacid dehydrogenase family.</text>
</comment>
<dbReference type="InterPro" id="IPR006140">
    <property type="entry name" value="D-isomer_DH_NAD-bd"/>
</dbReference>
<dbReference type="PROSITE" id="PS00065">
    <property type="entry name" value="D_2_HYDROXYACID_DH_1"/>
    <property type="match status" value="1"/>
</dbReference>
<protein>
    <submittedName>
        <fullName evidence="6">Glycerate dehydrogenase</fullName>
        <ecNumber evidence="6">1.1.1.29</ecNumber>
    </submittedName>
</protein>
<keyword evidence="2 6" id="KW-0560">Oxidoreductase</keyword>
<dbReference type="GO" id="GO:0008465">
    <property type="term" value="F:hydroxypyruvate reductase (NADH) activity"/>
    <property type="evidence" value="ECO:0007669"/>
    <property type="project" value="UniProtKB-EC"/>
</dbReference>
<comment type="caution">
    <text evidence="6">The sequence shown here is derived from an EMBL/GenBank/DDBJ whole genome shotgun (WGS) entry which is preliminary data.</text>
</comment>
<organism evidence="6">
    <name type="scientific">bioreactor metagenome</name>
    <dbReference type="NCBI Taxonomy" id="1076179"/>
    <lineage>
        <taxon>unclassified sequences</taxon>
        <taxon>metagenomes</taxon>
        <taxon>ecological metagenomes</taxon>
    </lineage>
</organism>
<accession>A0A645CKM0</accession>
<feature type="domain" description="D-isomer specific 2-hydroxyacid dehydrogenase NAD-binding" evidence="5">
    <location>
        <begin position="107"/>
        <end position="284"/>
    </location>
</feature>
<keyword evidence="3" id="KW-0520">NAD</keyword>
<dbReference type="GO" id="GO:0051287">
    <property type="term" value="F:NAD binding"/>
    <property type="evidence" value="ECO:0007669"/>
    <property type="project" value="InterPro"/>
</dbReference>
<dbReference type="InterPro" id="IPR006139">
    <property type="entry name" value="D-isomer_2_OHA_DH_cat_dom"/>
</dbReference>
<dbReference type="PANTHER" id="PTHR43761:SF1">
    <property type="entry name" value="D-ISOMER SPECIFIC 2-HYDROXYACID DEHYDROGENASE CATALYTIC DOMAIN-CONTAINING PROTEIN-RELATED"/>
    <property type="match status" value="1"/>
</dbReference>
<evidence type="ECO:0000259" key="5">
    <source>
        <dbReference type="Pfam" id="PF02826"/>
    </source>
</evidence>
<dbReference type="SUPFAM" id="SSF52283">
    <property type="entry name" value="Formate/glycerate dehydrogenase catalytic domain-like"/>
    <property type="match status" value="1"/>
</dbReference>
<reference evidence="6" key="1">
    <citation type="submission" date="2019-08" db="EMBL/GenBank/DDBJ databases">
        <authorList>
            <person name="Kucharzyk K."/>
            <person name="Murdoch R.W."/>
            <person name="Higgins S."/>
            <person name="Loffler F."/>
        </authorList>
    </citation>
    <scope>NUCLEOTIDE SEQUENCE</scope>
</reference>
<evidence type="ECO:0000313" key="6">
    <source>
        <dbReference type="EMBL" id="MPM77479.1"/>
    </source>
</evidence>
<evidence type="ECO:0000256" key="2">
    <source>
        <dbReference type="ARBA" id="ARBA00023002"/>
    </source>
</evidence>
<dbReference type="InterPro" id="IPR029753">
    <property type="entry name" value="D-isomer_DH_CS"/>
</dbReference>
<evidence type="ECO:0000256" key="1">
    <source>
        <dbReference type="ARBA" id="ARBA00005854"/>
    </source>
</evidence>
<evidence type="ECO:0000256" key="3">
    <source>
        <dbReference type="ARBA" id="ARBA00023027"/>
    </source>
</evidence>
<name>A0A645CKM0_9ZZZZ</name>
<dbReference type="SUPFAM" id="SSF51735">
    <property type="entry name" value="NAD(P)-binding Rossmann-fold domains"/>
    <property type="match status" value="1"/>
</dbReference>
<dbReference type="Gene3D" id="3.40.50.720">
    <property type="entry name" value="NAD(P)-binding Rossmann-like Domain"/>
    <property type="match status" value="2"/>
</dbReference>
<sequence>MKMVILDGYALNPGDLDYAPLGRLGELTVYDFTRSEEVVERARGAGALFTNKTRLSGEVLAQLPGLRYIGVLATGYDVVDIQTARARRITVTNIPCYGTDSVAQMVFAHMLNLAHQVEHHACGVAQGRWSASRDFCYWDKPLIELAGKTIGIVGFGRIGRRVGEIARAFGMRVVACDSGAALPEWAESLALPELLTQSDVVTLHCPLTAATRGLINRDTLKLMKPTAFLINTSRGPLIAAADLAAALQNGVIAAAGLDVLEVEPPPADCPLFGLDRCRITPHIAWATLEARTRLLRTAIDNLERFLAGDPVNVVNP</sequence>